<dbReference type="SMART" id="SM00382">
    <property type="entry name" value="AAA"/>
    <property type="match status" value="1"/>
</dbReference>
<gene>
    <name evidence="2" type="ORF">CJ670_07100</name>
</gene>
<dbReference type="AlphaFoldDB" id="A0A2S9TDE6"/>
<dbReference type="PANTHER" id="PTHR43581">
    <property type="entry name" value="ATP/GTP PHOSPHATASE"/>
    <property type="match status" value="1"/>
</dbReference>
<name>A0A2S9TDE6_9BACT</name>
<dbReference type="PANTHER" id="PTHR43581:SF2">
    <property type="entry name" value="EXCINUCLEASE ATPASE SUBUNIT"/>
    <property type="match status" value="1"/>
</dbReference>
<reference evidence="2 3" key="1">
    <citation type="submission" date="2017-09" db="EMBL/GenBank/DDBJ databases">
        <title>Reassesment of A. cryaerophilus.</title>
        <authorList>
            <person name="Perez-Cataluna A."/>
            <person name="Collado L."/>
            <person name="Salgado O."/>
            <person name="Lefinanco V."/>
            <person name="Figueras M.J."/>
        </authorList>
    </citation>
    <scope>NUCLEOTIDE SEQUENCE [LARGE SCALE GENOMIC DNA]</scope>
    <source>
        <strain evidence="2 3">LMG 9065</strain>
    </source>
</reference>
<dbReference type="Proteomes" id="UP000239151">
    <property type="component" value="Unassembled WGS sequence"/>
</dbReference>
<accession>A0A2S9TDE6</accession>
<organism evidence="2 3">
    <name type="scientific">Aliarcobacter cryaerophilus</name>
    <dbReference type="NCBI Taxonomy" id="28198"/>
    <lineage>
        <taxon>Bacteria</taxon>
        <taxon>Pseudomonadati</taxon>
        <taxon>Campylobacterota</taxon>
        <taxon>Epsilonproteobacteria</taxon>
        <taxon>Campylobacterales</taxon>
        <taxon>Arcobacteraceae</taxon>
        <taxon>Aliarcobacter</taxon>
    </lineage>
</organism>
<sequence length="586" mass="68021">MYLKHIGIKNIGPIDELSVELPFDVNNKPKPILFVGENGTGKTVLLSQIIDSLYEIGSELFQDIGKHHSQGRSYYKVSGGQNLKIGKTEGFSIVQFQDFNNQTIECFDKIGNVTHNDFKLLNNNFILTPNNKNDNQKISTQLNESIKEKLEIEWKTSIHFYQPAYRYEEPFWKNDVFSDIQRFEEQKRYSKTYGRELEIISSTKENKSYIMDLVLDFSINKNDVLSIATWTNINDIIRKIKQKNNIRFGIGPRGQGSRISIIELDAQGNVHKDILKSIDSLSLGESILLNLFVNIIRHGDTPPKLSQQIKGIVIIDEIDVHLHTDLQNKVLPVLIKLFPLVQFIITTHSPLFILGMKKEFGEDGFELRNMPNGEKISTERFSEFEKAYKVLNETKKFDDEISSRIKDTQKPMVFVEGDYDIRYIRKACELFGKTDLFSSFEFFDADGYNNLNKIWEHKTNLWNALSQKLLLLYDCDTKILEAQREKIYKKIIPFQSENYFDRGIENLFSKETIEKAIEFKPAFVDITEESSKTVRGIKEVIPKKYDVNKDEKGNLCKWLCEVGTNEDFKNFDKVFEILEDFLGNFQ</sequence>
<dbReference type="Gene3D" id="3.40.50.300">
    <property type="entry name" value="P-loop containing nucleotide triphosphate hydrolases"/>
    <property type="match status" value="1"/>
</dbReference>
<dbReference type="InterPro" id="IPR051396">
    <property type="entry name" value="Bact_Antivir_Def_Nuclease"/>
</dbReference>
<proteinExistence type="predicted"/>
<dbReference type="EMBL" id="NXGI01000014">
    <property type="protein sequence ID" value="PRM96845.1"/>
    <property type="molecule type" value="Genomic_DNA"/>
</dbReference>
<dbReference type="InterPro" id="IPR027417">
    <property type="entry name" value="P-loop_NTPase"/>
</dbReference>
<evidence type="ECO:0000259" key="1">
    <source>
        <dbReference type="SMART" id="SM00382"/>
    </source>
</evidence>
<protein>
    <recommendedName>
        <fullName evidence="1">AAA+ ATPase domain-containing protein</fullName>
    </recommendedName>
</protein>
<dbReference type="InterPro" id="IPR003593">
    <property type="entry name" value="AAA+_ATPase"/>
</dbReference>
<evidence type="ECO:0000313" key="2">
    <source>
        <dbReference type="EMBL" id="PRM96845.1"/>
    </source>
</evidence>
<feature type="domain" description="AAA+ ATPase" evidence="1">
    <location>
        <begin position="28"/>
        <end position="374"/>
    </location>
</feature>
<comment type="caution">
    <text evidence="2">The sequence shown here is derived from an EMBL/GenBank/DDBJ whole genome shotgun (WGS) entry which is preliminary data.</text>
</comment>
<dbReference type="InterPro" id="IPR041685">
    <property type="entry name" value="AAA_GajA/Old/RecF-like"/>
</dbReference>
<evidence type="ECO:0000313" key="3">
    <source>
        <dbReference type="Proteomes" id="UP000239151"/>
    </source>
</evidence>
<dbReference type="Pfam" id="PF13175">
    <property type="entry name" value="AAA_15"/>
    <property type="match status" value="1"/>
</dbReference>
<dbReference type="SUPFAM" id="SSF52540">
    <property type="entry name" value="P-loop containing nucleoside triphosphate hydrolases"/>
    <property type="match status" value="1"/>
</dbReference>